<dbReference type="OrthoDB" id="8859623at2"/>
<gene>
    <name evidence="1" type="ORF">FN976_24245</name>
</gene>
<dbReference type="RefSeq" id="WP_145895768.1">
    <property type="nucleotide sequence ID" value="NZ_VOBQ01000021.1"/>
</dbReference>
<keyword evidence="2" id="KW-1185">Reference proteome</keyword>
<dbReference type="EMBL" id="VOBQ01000021">
    <property type="protein sequence ID" value="TWO68055.1"/>
    <property type="molecule type" value="Genomic_DNA"/>
</dbReference>
<proteinExistence type="predicted"/>
<sequence length="111" mass="12391">MELKTRRARDDVQIVLGESWQRFAFATTGLVFLGTIRRGMEIGALAVDENGAYNQVNGDVHQSLNLSRVAAHLRKVGALAGHTHGLWTAEQVRSSVPVTVKRRRVWTREPT</sequence>
<dbReference type="Proteomes" id="UP000318199">
    <property type="component" value="Unassembled WGS sequence"/>
</dbReference>
<protein>
    <submittedName>
        <fullName evidence="1">Uncharacterized protein</fullName>
    </submittedName>
</protein>
<reference evidence="1 2" key="1">
    <citation type="submission" date="2019-07" db="EMBL/GenBank/DDBJ databases">
        <title>Caenimonas sedimenti sp. nov., isolated from activated sludge.</title>
        <authorList>
            <person name="Xu J."/>
        </authorList>
    </citation>
    <scope>NUCLEOTIDE SEQUENCE [LARGE SCALE GENOMIC DNA]</scope>
    <source>
        <strain evidence="1 2">HX-9-20</strain>
    </source>
</reference>
<accession>A0A562ZIB6</accession>
<comment type="caution">
    <text evidence="1">The sequence shown here is derived from an EMBL/GenBank/DDBJ whole genome shotgun (WGS) entry which is preliminary data.</text>
</comment>
<evidence type="ECO:0000313" key="2">
    <source>
        <dbReference type="Proteomes" id="UP000318199"/>
    </source>
</evidence>
<evidence type="ECO:0000313" key="1">
    <source>
        <dbReference type="EMBL" id="TWO68055.1"/>
    </source>
</evidence>
<organism evidence="1 2">
    <name type="scientific">Caenimonas sedimenti</name>
    <dbReference type="NCBI Taxonomy" id="2596921"/>
    <lineage>
        <taxon>Bacteria</taxon>
        <taxon>Pseudomonadati</taxon>
        <taxon>Pseudomonadota</taxon>
        <taxon>Betaproteobacteria</taxon>
        <taxon>Burkholderiales</taxon>
        <taxon>Comamonadaceae</taxon>
        <taxon>Caenimonas</taxon>
    </lineage>
</organism>
<name>A0A562ZIB6_9BURK</name>
<dbReference type="AlphaFoldDB" id="A0A562ZIB6"/>